<dbReference type="InterPro" id="IPR002901">
    <property type="entry name" value="MGlyc_endo_b_GlcNAc-like_dom"/>
</dbReference>
<dbReference type="EMBL" id="LT906462">
    <property type="protein sequence ID" value="SNV58306.1"/>
    <property type="molecule type" value="Genomic_DNA"/>
</dbReference>
<dbReference type="GO" id="GO:0004040">
    <property type="term" value="F:amidase activity"/>
    <property type="evidence" value="ECO:0007669"/>
    <property type="project" value="InterPro"/>
</dbReference>
<feature type="transmembrane region" description="Helical" evidence="2">
    <location>
        <begin position="12"/>
        <end position="30"/>
    </location>
</feature>
<keyword evidence="2" id="KW-0812">Transmembrane</keyword>
<sequence>MIIIKFLKDRFAFILGLTIIIVFVILLIIFESPFFKNYQTHTYEEALQIQTKSDSPAVTQKDNKFVYAKKEDIDKYMDIEKSQTDLQFMDISKKVNISEKDVKEILKDKGVLKGKEKAFLDAQEKHGVNVIYLMSHAFIETGNGNSELASGVKMSNGKTFYNFYGIGAFDQDAVETGSSFARKQDWTSPEKAIHGGAKFVKKDYLNNDQNTLYKMRWNPYNPGQHLYATDVNWATSIGKIMEHYYDKYDLKKADINKNYYK</sequence>
<reference evidence="4 5" key="1">
    <citation type="submission" date="2017-06" db="EMBL/GenBank/DDBJ databases">
        <authorList>
            <consortium name="Pathogen Informatics"/>
        </authorList>
    </citation>
    <scope>NUCLEOTIDE SEQUENCE [LARGE SCALE GENOMIC DNA]</scope>
    <source>
        <strain evidence="4 5">NCTC13839</strain>
    </source>
</reference>
<keyword evidence="2" id="KW-1133">Transmembrane helix</keyword>
<gene>
    <name evidence="4" type="primary">atl_1</name>
    <name evidence="4" type="ORF">SAMEA4384403_00452</name>
</gene>
<dbReference type="Proteomes" id="UP000242084">
    <property type="component" value="Chromosome 1"/>
</dbReference>
<evidence type="ECO:0000259" key="3">
    <source>
        <dbReference type="SMART" id="SM00047"/>
    </source>
</evidence>
<accession>A0A239YIQ9</accession>
<dbReference type="KEGG" id="sste:SAMEA4384403_0452"/>
<keyword evidence="2" id="KW-0472">Membrane</keyword>
<dbReference type="Gene3D" id="1.10.530.10">
    <property type="match status" value="1"/>
</dbReference>
<dbReference type="SMART" id="SM00047">
    <property type="entry name" value="LYZ2"/>
    <property type="match status" value="1"/>
</dbReference>
<name>A0A239YIQ9_9STAP</name>
<proteinExistence type="inferred from homology"/>
<protein>
    <submittedName>
        <fullName evidence="4">Glucosaminidase</fullName>
    </submittedName>
</protein>
<organism evidence="4 5">
    <name type="scientific">Mammaliicoccus stepanovicii</name>
    <dbReference type="NCBI Taxonomy" id="643214"/>
    <lineage>
        <taxon>Bacteria</taxon>
        <taxon>Bacillati</taxon>
        <taxon>Bacillota</taxon>
        <taxon>Bacilli</taxon>
        <taxon>Bacillales</taxon>
        <taxon>Staphylococcaceae</taxon>
        <taxon>Mammaliicoccus</taxon>
    </lineage>
</organism>
<evidence type="ECO:0000313" key="5">
    <source>
        <dbReference type="Proteomes" id="UP000242084"/>
    </source>
</evidence>
<keyword evidence="5" id="KW-1185">Reference proteome</keyword>
<comment type="similarity">
    <text evidence="1">In the N-terminal section; belongs to the N-acetylmuramoyl-L-alanine amidase 2 family.</text>
</comment>
<dbReference type="Pfam" id="PF01832">
    <property type="entry name" value="Glucosaminidase"/>
    <property type="match status" value="1"/>
</dbReference>
<evidence type="ECO:0000256" key="1">
    <source>
        <dbReference type="ARBA" id="ARBA00006088"/>
    </source>
</evidence>
<evidence type="ECO:0000256" key="2">
    <source>
        <dbReference type="SAM" id="Phobius"/>
    </source>
</evidence>
<feature type="domain" description="Mannosyl-glycoprotein endo-beta-N-acetylglucosamidase-like" evidence="3">
    <location>
        <begin position="104"/>
        <end position="249"/>
    </location>
</feature>
<evidence type="ECO:0000313" key="4">
    <source>
        <dbReference type="EMBL" id="SNV58306.1"/>
    </source>
</evidence>
<dbReference type="AlphaFoldDB" id="A0A239YIQ9"/>